<protein>
    <submittedName>
        <fullName evidence="2">Putative ACR</fullName>
    </submittedName>
</protein>
<dbReference type="InterPro" id="IPR036071">
    <property type="entry name" value="AMMECR1_dom_sf"/>
</dbReference>
<dbReference type="Pfam" id="PF01871">
    <property type="entry name" value="AMMECR1"/>
    <property type="match status" value="1"/>
</dbReference>
<gene>
    <name evidence="2" type="ORF">ADIMK_1967</name>
</gene>
<evidence type="ECO:0000259" key="1">
    <source>
        <dbReference type="PROSITE" id="PS51112"/>
    </source>
</evidence>
<dbReference type="STRING" id="1232683.ADIMK_1967"/>
<dbReference type="AlphaFoldDB" id="A0A081FZ85"/>
<dbReference type="InterPro" id="IPR002733">
    <property type="entry name" value="AMMECR1_domain"/>
</dbReference>
<dbReference type="InterPro" id="IPR027623">
    <property type="entry name" value="AmmeMemoSam_A"/>
</dbReference>
<accession>A0A081FZ85</accession>
<dbReference type="SUPFAM" id="SSF143447">
    <property type="entry name" value="AMMECR1-like"/>
    <property type="match status" value="1"/>
</dbReference>
<dbReference type="NCBIfam" id="TIGR04335">
    <property type="entry name" value="AmmeMemoSam_A"/>
    <property type="match status" value="1"/>
</dbReference>
<evidence type="ECO:0000313" key="3">
    <source>
        <dbReference type="Proteomes" id="UP000028252"/>
    </source>
</evidence>
<sequence length="190" mass="21130">MAVTSFTEPDLQQMLELASRSLLSAFGLVEPPSVPALLESPGACFVTLTKGGELRGCIGSLEPRRSLGLDLIENARHAAFSDPRFPPVRKEELDRLELEVSVLTPSREMKVLTEQELMAELRPGIDGVIVEGEGYRATFLPSVWEQLDSPEAFVAALKRKAGMAPNFWSDGLRWFRYETLRVKGFLLPKQ</sequence>
<dbReference type="NCBIfam" id="TIGR00296">
    <property type="entry name" value="TIGR00296 family protein"/>
    <property type="match status" value="1"/>
</dbReference>
<reference evidence="2 3" key="1">
    <citation type="submission" date="2014-04" db="EMBL/GenBank/DDBJ databases">
        <title>Marinobacterium kochiensis sp. nov., isolated from sediment sample collected from Kochi backwaters in Kerala, India.</title>
        <authorList>
            <person name="Singh A."/>
            <person name="Pinnaka A.K."/>
        </authorList>
    </citation>
    <scope>NUCLEOTIDE SEQUENCE [LARGE SCALE GENOMIC DNA]</scope>
    <source>
        <strain evidence="2 3">AK27</strain>
    </source>
</reference>
<name>A0A081FZ85_9GAMM</name>
<dbReference type="EMBL" id="JMQN01000028">
    <property type="protein sequence ID" value="KEA63840.1"/>
    <property type="molecule type" value="Genomic_DNA"/>
</dbReference>
<dbReference type="InterPro" id="IPR027485">
    <property type="entry name" value="AMMECR1_N"/>
</dbReference>
<dbReference type="eggNOG" id="COG2078">
    <property type="taxonomic scope" value="Bacteria"/>
</dbReference>
<dbReference type="RefSeq" id="WP_036187103.1">
    <property type="nucleotide sequence ID" value="NZ_JMQN01000028.1"/>
</dbReference>
<dbReference type="Gene3D" id="3.30.1490.150">
    <property type="entry name" value="Hypothetical protein ph0010, domain 2"/>
    <property type="match status" value="1"/>
</dbReference>
<feature type="domain" description="AMMECR1" evidence="1">
    <location>
        <begin position="1"/>
        <end position="190"/>
    </location>
</feature>
<dbReference type="PATRIC" id="fig|1232683.4.peg.1930"/>
<proteinExistence type="predicted"/>
<dbReference type="Proteomes" id="UP000028252">
    <property type="component" value="Unassembled WGS sequence"/>
</dbReference>
<dbReference type="PANTHER" id="PTHR13016:SF0">
    <property type="entry name" value="AMME SYNDROME CANDIDATE GENE 1 PROTEIN"/>
    <property type="match status" value="1"/>
</dbReference>
<evidence type="ECO:0000313" key="2">
    <source>
        <dbReference type="EMBL" id="KEA63840.1"/>
    </source>
</evidence>
<dbReference type="InterPro" id="IPR023473">
    <property type="entry name" value="AMMECR1"/>
</dbReference>
<dbReference type="PROSITE" id="PS51112">
    <property type="entry name" value="AMMECR1"/>
    <property type="match status" value="1"/>
</dbReference>
<organism evidence="2 3">
    <name type="scientific">Marinobacterium lacunae</name>
    <dbReference type="NCBI Taxonomy" id="1232683"/>
    <lineage>
        <taxon>Bacteria</taxon>
        <taxon>Pseudomonadati</taxon>
        <taxon>Pseudomonadota</taxon>
        <taxon>Gammaproteobacteria</taxon>
        <taxon>Oceanospirillales</taxon>
        <taxon>Oceanospirillaceae</taxon>
        <taxon>Marinobacterium</taxon>
    </lineage>
</organism>
<dbReference type="OrthoDB" id="9782820at2"/>
<dbReference type="PANTHER" id="PTHR13016">
    <property type="entry name" value="AMMECR1 HOMOLOG"/>
    <property type="match status" value="1"/>
</dbReference>
<comment type="caution">
    <text evidence="2">The sequence shown here is derived from an EMBL/GenBank/DDBJ whole genome shotgun (WGS) entry which is preliminary data.</text>
</comment>
<keyword evidence="3" id="KW-1185">Reference proteome</keyword>
<dbReference type="Gene3D" id="3.30.700.20">
    <property type="entry name" value="Hypothetical protein ph0010, domain 1"/>
    <property type="match status" value="1"/>
</dbReference>